<dbReference type="GeneID" id="37215016"/>
<gene>
    <name evidence="1" type="ORF">BO88DRAFT_448245</name>
</gene>
<dbReference type="PANTHER" id="PTHR42749">
    <property type="entry name" value="CELL SHAPE-DETERMINING PROTEIN MREB"/>
    <property type="match status" value="1"/>
</dbReference>
<dbReference type="Proteomes" id="UP000248405">
    <property type="component" value="Unassembled WGS sequence"/>
</dbReference>
<accession>A0A319BMA4</accession>
<sequence length="514" mass="57092">MASSSPRLVIGIDIGASKTVVSYGRNDEGTQNIDFFRLHNKYIVPTAIAYTSEDSYEIGEDAQAAGTNCVYWLKHMFDESRIVKDSNDKLIGEIVQSACNQLPQRQKNDPSLVVSDFLRGILGSVRATLNSDTTLLNLPWDFVFTHPSTWSENSFQKLKQAVYSAGFAESEGTRINFITEAEAAAVFAANEQASAMTPFNYPHYGVIVVDCGASTLDVTTFFVDQTNPFECQRLTAITSNACGAVQLQSQIYNALESKQTHSRSTRSNTGLTNFVEWSRKHFPHGPISKPGFYKLSAAEMGKIYDEFTTKVIDHIRQQIACANMTAGGNIKLVLVGGLSKSSEISTRINRAFPRESGISVYQPPGDQPVTAVCLGATARGIVGEFQLSFKFWQNYAFCYAGKRQDIISKGDTFNGIHPLHFRWTLARHKFGFDHMSIAEGDGPENKVYKIRCDLSQLPDNLGQLDVLAIFRATVKFDEQHFPPERMLHIAVHEMLTPQKRVIGHVRIAMQGDLS</sequence>
<dbReference type="RefSeq" id="XP_025568220.1">
    <property type="nucleotide sequence ID" value="XM_025710424.1"/>
</dbReference>
<dbReference type="InterPro" id="IPR043129">
    <property type="entry name" value="ATPase_NBD"/>
</dbReference>
<dbReference type="SUPFAM" id="SSF53067">
    <property type="entry name" value="Actin-like ATPase domain"/>
    <property type="match status" value="2"/>
</dbReference>
<proteinExistence type="predicted"/>
<evidence type="ECO:0000313" key="2">
    <source>
        <dbReference type="Proteomes" id="UP000248405"/>
    </source>
</evidence>
<dbReference type="PANTHER" id="PTHR42749:SF1">
    <property type="entry name" value="CELL SHAPE-DETERMINING PROTEIN MREB"/>
    <property type="match status" value="1"/>
</dbReference>
<dbReference type="Gene3D" id="3.90.640.10">
    <property type="entry name" value="Actin, Chain A, domain 4"/>
    <property type="match status" value="1"/>
</dbReference>
<keyword evidence="2" id="KW-1185">Reference proteome</keyword>
<dbReference type="EMBL" id="KZ821614">
    <property type="protein sequence ID" value="PYH74426.1"/>
    <property type="molecule type" value="Genomic_DNA"/>
</dbReference>
<dbReference type="CDD" id="cd10170">
    <property type="entry name" value="ASKHA_NBD_HSP70"/>
    <property type="match status" value="1"/>
</dbReference>
<dbReference type="OrthoDB" id="4456212at2759"/>
<evidence type="ECO:0008006" key="3">
    <source>
        <dbReference type="Google" id="ProtNLM"/>
    </source>
</evidence>
<dbReference type="Gene3D" id="3.30.420.40">
    <property type="match status" value="2"/>
</dbReference>
<evidence type="ECO:0000313" key="1">
    <source>
        <dbReference type="EMBL" id="PYH74426.1"/>
    </source>
</evidence>
<reference evidence="1" key="1">
    <citation type="submission" date="2016-12" db="EMBL/GenBank/DDBJ databases">
        <title>The genomes of Aspergillus section Nigri reveals drivers in fungal speciation.</title>
        <authorList>
            <consortium name="DOE Joint Genome Institute"/>
            <person name="Vesth T.C."/>
            <person name="Nybo J."/>
            <person name="Theobald S."/>
            <person name="Brandl J."/>
            <person name="Frisvad J.C."/>
            <person name="Nielsen K.F."/>
            <person name="Lyhne E.K."/>
            <person name="Kogle M.E."/>
            <person name="Kuo A."/>
            <person name="Riley R."/>
            <person name="Clum A."/>
            <person name="Nolan M."/>
            <person name="Lipzen A."/>
            <person name="Salamov A."/>
            <person name="Henrissat B."/>
            <person name="Wiebenga A."/>
            <person name="De Vries R.P."/>
            <person name="Grigoriev I.V."/>
            <person name="Mortensen U.H."/>
            <person name="Andersen M.R."/>
            <person name="Baker S.E."/>
        </authorList>
    </citation>
    <scope>NUCLEOTIDE SEQUENCE [LARGE SCALE GENOMIC DNA]</scope>
    <source>
        <strain evidence="1">CBS 113365</strain>
    </source>
</reference>
<name>A0A319BMA4_ASPVC</name>
<organism evidence="1 2">
    <name type="scientific">Aspergillus vadensis (strain CBS 113365 / IMI 142717 / IBT 24658)</name>
    <dbReference type="NCBI Taxonomy" id="1448311"/>
    <lineage>
        <taxon>Eukaryota</taxon>
        <taxon>Fungi</taxon>
        <taxon>Dikarya</taxon>
        <taxon>Ascomycota</taxon>
        <taxon>Pezizomycotina</taxon>
        <taxon>Eurotiomycetes</taxon>
        <taxon>Eurotiomycetidae</taxon>
        <taxon>Eurotiales</taxon>
        <taxon>Aspergillaceae</taxon>
        <taxon>Aspergillus</taxon>
        <taxon>Aspergillus subgen. Circumdati</taxon>
    </lineage>
</organism>
<protein>
    <recommendedName>
        <fullName evidence="3">Actin-like ATPase domain-containing protein</fullName>
    </recommendedName>
</protein>
<dbReference type="AlphaFoldDB" id="A0A319BMA4"/>